<dbReference type="AlphaFoldDB" id="A0A368ZAG8"/>
<evidence type="ECO:0000313" key="3">
    <source>
        <dbReference type="EMBL" id="RCW87454.1"/>
    </source>
</evidence>
<feature type="chain" id="PRO_5016744106" evidence="1">
    <location>
        <begin position="33"/>
        <end position="147"/>
    </location>
</feature>
<dbReference type="Pfam" id="PF13629">
    <property type="entry name" value="T2SS-T3SS_pil_N"/>
    <property type="match status" value="1"/>
</dbReference>
<reference evidence="3 4" key="1">
    <citation type="submission" date="2018-07" db="EMBL/GenBank/DDBJ databases">
        <title>Genomic Encyclopedia of Type Strains, Phase III (KMG-III): the genomes of soil and plant-associated and newly described type strains.</title>
        <authorList>
            <person name="Whitman W."/>
        </authorList>
    </citation>
    <scope>NUCLEOTIDE SEQUENCE [LARGE SCALE GENOMIC DNA]</scope>
    <source>
        <strain evidence="3 4">31-25a</strain>
    </source>
</reference>
<dbReference type="RefSeq" id="WP_114428064.1">
    <property type="nucleotide sequence ID" value="NZ_QPJM01000001.1"/>
</dbReference>
<keyword evidence="1" id="KW-0732">Signal</keyword>
<keyword evidence="4" id="KW-1185">Reference proteome</keyword>
<name>A0A368ZAG8_9HYPH</name>
<sequence length="147" mass="15601">MVHVRNRSIRSYALTTVLTLAAVLSVAPATQADTGIHIVMNQARILKLARPADTVVVGDPEIADAVVKDSRTVVLTGKGFGITNIVIIDADGAAIVDDQVMVSRSVANTTRVYRRAYVQTLSCTPYCETAQKTEAEKASDSQIGGAN</sequence>
<comment type="caution">
    <text evidence="3">The sequence shown here is derived from an EMBL/GenBank/DDBJ whole genome shotgun (WGS) entry which is preliminary data.</text>
</comment>
<dbReference type="EMBL" id="QPJM01000001">
    <property type="protein sequence ID" value="RCW87454.1"/>
    <property type="molecule type" value="Genomic_DNA"/>
</dbReference>
<protein>
    <submittedName>
        <fullName evidence="3">Putative type II/III system pilus formation protein</fullName>
    </submittedName>
</protein>
<dbReference type="OrthoDB" id="9815749at2"/>
<evidence type="ECO:0000256" key="1">
    <source>
        <dbReference type="SAM" id="SignalP"/>
    </source>
</evidence>
<gene>
    <name evidence="3" type="ORF">C7476_101216</name>
</gene>
<proteinExistence type="predicted"/>
<dbReference type="InterPro" id="IPR032789">
    <property type="entry name" value="T2SS-T3SS_pil_N"/>
</dbReference>
<evidence type="ECO:0000313" key="4">
    <source>
        <dbReference type="Proteomes" id="UP000253324"/>
    </source>
</evidence>
<evidence type="ECO:0000259" key="2">
    <source>
        <dbReference type="Pfam" id="PF13629"/>
    </source>
</evidence>
<feature type="signal peptide" evidence="1">
    <location>
        <begin position="1"/>
        <end position="32"/>
    </location>
</feature>
<dbReference type="Proteomes" id="UP000253324">
    <property type="component" value="Unassembled WGS sequence"/>
</dbReference>
<organism evidence="3 4">
    <name type="scientific">Phyllobacterium bourgognense</name>
    <dbReference type="NCBI Taxonomy" id="314236"/>
    <lineage>
        <taxon>Bacteria</taxon>
        <taxon>Pseudomonadati</taxon>
        <taxon>Pseudomonadota</taxon>
        <taxon>Alphaproteobacteria</taxon>
        <taxon>Hyphomicrobiales</taxon>
        <taxon>Phyllobacteriaceae</taxon>
        <taxon>Phyllobacterium</taxon>
    </lineage>
</organism>
<feature type="domain" description="Pilus formation protein N-terminal" evidence="2">
    <location>
        <begin position="36"/>
        <end position="103"/>
    </location>
</feature>
<accession>A0A368ZAG8</accession>